<protein>
    <submittedName>
        <fullName evidence="17">Putative TonB-dependent receptor</fullName>
    </submittedName>
</protein>
<feature type="short sequence motif" description="TonB C-terminal box" evidence="12">
    <location>
        <begin position="715"/>
        <end position="732"/>
    </location>
</feature>
<sequence>MKRFTLSLLAILCANAWAETATPAANQNLPSLKVTASKINHSYQTPSAVSHIEKDETGRDLNEIIRSSPSLFTQHDIGQGGISVNMRGLEGFGRVNTTIDGVSQTFYQTNPAHGWNGNTVYVNEDFLAGAEIERGLAHGAAGGNALGGSLNFRTLAPSDLVEQGKSFGGRLTLRRGSNGYGTNGMVALAHKQELANSGSFGALLAFGGKVKGGYKNGAGETIAGAGLEDNKAMESGVHARNFMGKLEYSPNRYHNFKFSYIGNRSRTHNNHTPIEVATDSGLLQYRYKPLSDLVDLRADVSYGESRQYFQKENWDNGYQNRTTKNPTWSFNLSNRSAFELSDSDLSLTYGTKIQRTRYHSDEDKLDNPEASSVLATGKQNTANIFAEAEWKLNKWTVTSGARYERYGYAGYLPPTEDDGAVVLPKGGNVHFNSKENHFNPYFGLAYQFTDWLQGYATYAHTSRAPNVQEFMYVNNLKNNPYSVNPYLRGETARNRDIGFNIFKQGLLKDNDTARLKVNYFNNRVKNYIFQDQFYVCNNFAKCSLDDYVHNGGDISPVGIFRNATDTTKIHGWEIEGGYDFGRGYINVAYSRSKTDTPTDWLADITSTTRTQPESQLVLDVGSRWLDNKLVVGARMTRMGDDTVPAGIDTDLNLPTTTKIKGGKKVFDLYAKYDINKHAKLFFNIDNLTNTVYNYPLSSGGTLGTGNTGATSDWANKGTGRGRTYYAGFTMQF</sequence>
<dbReference type="InterPro" id="IPR012910">
    <property type="entry name" value="Plug_dom"/>
</dbReference>
<keyword evidence="3 11" id="KW-0813">Transport</keyword>
<dbReference type="Gene3D" id="2.40.170.20">
    <property type="entry name" value="TonB-dependent receptor, beta-barrel domain"/>
    <property type="match status" value="1"/>
</dbReference>
<evidence type="ECO:0000313" key="17">
    <source>
        <dbReference type="EMBL" id="SMQ12388.1"/>
    </source>
</evidence>
<dbReference type="InterPro" id="IPR000531">
    <property type="entry name" value="Beta-barrel_TonB"/>
</dbReference>
<comment type="subcellular location">
    <subcellularLocation>
        <location evidence="1 11">Cell outer membrane</location>
        <topology evidence="1 11">Multi-pass membrane protein</topology>
    </subcellularLocation>
</comment>
<evidence type="ECO:0000256" key="12">
    <source>
        <dbReference type="PROSITE-ProRule" id="PRU10144"/>
    </source>
</evidence>
<feature type="domain" description="TonB-dependent receptor plug" evidence="16">
    <location>
        <begin position="45"/>
        <end position="148"/>
    </location>
</feature>
<accession>A0A238HFG4</accession>
<evidence type="ECO:0000256" key="6">
    <source>
        <dbReference type="ARBA" id="ARBA00022729"/>
    </source>
</evidence>
<evidence type="ECO:0000256" key="11">
    <source>
        <dbReference type="PROSITE-ProRule" id="PRU01360"/>
    </source>
</evidence>
<dbReference type="PANTHER" id="PTHR30069:SF50">
    <property type="entry name" value="TONB-DEPENDENT RECEPTOR HI_1217-RELATED"/>
    <property type="match status" value="1"/>
</dbReference>
<dbReference type="AlphaFoldDB" id="A0A238HFG4"/>
<dbReference type="GO" id="GO:0009279">
    <property type="term" value="C:cell outer membrane"/>
    <property type="evidence" value="ECO:0007669"/>
    <property type="project" value="UniProtKB-SubCell"/>
</dbReference>
<gene>
    <name evidence="18" type="ORF">KEBURONENSIS_01255</name>
    <name evidence="17" type="ORF">KEBURONENSIS_01287</name>
</gene>
<comment type="similarity">
    <text evidence="2 11 13">Belongs to the TonB-dependent receptor family.</text>
</comment>
<evidence type="ECO:0000256" key="9">
    <source>
        <dbReference type="ARBA" id="ARBA00023170"/>
    </source>
</evidence>
<dbReference type="EMBL" id="FXUV02000023">
    <property type="protein sequence ID" value="SNB69182.1"/>
    <property type="molecule type" value="Genomic_DNA"/>
</dbReference>
<keyword evidence="6 14" id="KW-0732">Signal</keyword>
<evidence type="ECO:0000256" key="10">
    <source>
        <dbReference type="ARBA" id="ARBA00023237"/>
    </source>
</evidence>
<keyword evidence="5 11" id="KW-0812">Transmembrane</keyword>
<dbReference type="Pfam" id="PF07715">
    <property type="entry name" value="Plug"/>
    <property type="match status" value="1"/>
</dbReference>
<dbReference type="PROSITE" id="PS01156">
    <property type="entry name" value="TONB_DEPENDENT_REC_2"/>
    <property type="match status" value="1"/>
</dbReference>
<dbReference type="InterPro" id="IPR039426">
    <property type="entry name" value="TonB-dep_rcpt-like"/>
</dbReference>
<dbReference type="Proteomes" id="UP000215450">
    <property type="component" value="Unassembled WGS sequence"/>
</dbReference>
<organism evidence="17">
    <name type="scientific">Kingella negevensis</name>
    <dbReference type="NCBI Taxonomy" id="1522312"/>
    <lineage>
        <taxon>Bacteria</taxon>
        <taxon>Pseudomonadati</taxon>
        <taxon>Pseudomonadota</taxon>
        <taxon>Betaproteobacteria</taxon>
        <taxon>Neisseriales</taxon>
        <taxon>Neisseriaceae</taxon>
        <taxon>Kingella</taxon>
    </lineage>
</organism>
<evidence type="ECO:0000256" key="1">
    <source>
        <dbReference type="ARBA" id="ARBA00004571"/>
    </source>
</evidence>
<dbReference type="GO" id="GO:0044718">
    <property type="term" value="P:siderophore transmembrane transport"/>
    <property type="evidence" value="ECO:0007669"/>
    <property type="project" value="TreeGrafter"/>
</dbReference>
<dbReference type="EMBL" id="FXUV01000020">
    <property type="protein sequence ID" value="SMQ12388.1"/>
    <property type="molecule type" value="Genomic_DNA"/>
</dbReference>
<name>A0A238HFG4_9NEIS</name>
<keyword evidence="10 11" id="KW-0998">Cell outer membrane</keyword>
<evidence type="ECO:0000256" key="14">
    <source>
        <dbReference type="SAM" id="SignalP"/>
    </source>
</evidence>
<evidence type="ECO:0000256" key="7">
    <source>
        <dbReference type="ARBA" id="ARBA00023077"/>
    </source>
</evidence>
<keyword evidence="8 11" id="KW-0472">Membrane</keyword>
<dbReference type="PANTHER" id="PTHR30069">
    <property type="entry name" value="TONB-DEPENDENT OUTER MEMBRANE RECEPTOR"/>
    <property type="match status" value="1"/>
</dbReference>
<evidence type="ECO:0000256" key="2">
    <source>
        <dbReference type="ARBA" id="ARBA00009810"/>
    </source>
</evidence>
<dbReference type="GO" id="GO:0015344">
    <property type="term" value="F:siderophore uptake transmembrane transporter activity"/>
    <property type="evidence" value="ECO:0007669"/>
    <property type="project" value="TreeGrafter"/>
</dbReference>
<dbReference type="STRING" id="1522312.GCA_900177895_00617"/>
<dbReference type="InterPro" id="IPR010917">
    <property type="entry name" value="TonB_rcpt_CS"/>
</dbReference>
<keyword evidence="7 13" id="KW-0798">TonB box</keyword>
<evidence type="ECO:0000256" key="4">
    <source>
        <dbReference type="ARBA" id="ARBA00022452"/>
    </source>
</evidence>
<feature type="signal peptide" evidence="14">
    <location>
        <begin position="1"/>
        <end position="18"/>
    </location>
</feature>
<dbReference type="Pfam" id="PF00593">
    <property type="entry name" value="TonB_dep_Rec_b-barrel"/>
    <property type="match status" value="1"/>
</dbReference>
<evidence type="ECO:0000256" key="3">
    <source>
        <dbReference type="ARBA" id="ARBA00022448"/>
    </source>
</evidence>
<evidence type="ECO:0000256" key="5">
    <source>
        <dbReference type="ARBA" id="ARBA00022692"/>
    </source>
</evidence>
<proteinExistence type="inferred from homology"/>
<evidence type="ECO:0000313" key="18">
    <source>
        <dbReference type="EMBL" id="SNB69182.1"/>
    </source>
</evidence>
<evidence type="ECO:0000313" key="19">
    <source>
        <dbReference type="Proteomes" id="UP000215450"/>
    </source>
</evidence>
<keyword evidence="9 17" id="KW-0675">Receptor</keyword>
<dbReference type="OrthoDB" id="6046653at2"/>
<dbReference type="PROSITE" id="PS52016">
    <property type="entry name" value="TONB_DEPENDENT_REC_3"/>
    <property type="match status" value="1"/>
</dbReference>
<reference evidence="18 19" key="2">
    <citation type="submission" date="2017-06" db="EMBL/GenBank/DDBJ databases">
        <authorList>
            <person name="Kim H.J."/>
            <person name="Triplett B.A."/>
        </authorList>
    </citation>
    <scope>NUCLEOTIDE SEQUENCE [LARGE SCALE GENOMIC DNA]</scope>
    <source>
        <strain evidence="18">Kingella_eburonensis</strain>
    </source>
</reference>
<feature type="chain" id="PRO_5015075176" evidence="14">
    <location>
        <begin position="19"/>
        <end position="732"/>
    </location>
</feature>
<keyword evidence="4 11" id="KW-1134">Transmembrane beta strand</keyword>
<dbReference type="RefSeq" id="WP_095062607.1">
    <property type="nucleotide sequence ID" value="NZ_FXUV02000023.1"/>
</dbReference>
<dbReference type="Gene3D" id="2.170.130.10">
    <property type="entry name" value="TonB-dependent receptor, plug domain"/>
    <property type="match status" value="1"/>
</dbReference>
<feature type="domain" description="TonB-dependent receptor-like beta-barrel" evidence="15">
    <location>
        <begin position="247"/>
        <end position="687"/>
    </location>
</feature>
<evidence type="ECO:0000256" key="13">
    <source>
        <dbReference type="RuleBase" id="RU003357"/>
    </source>
</evidence>
<dbReference type="SUPFAM" id="SSF56935">
    <property type="entry name" value="Porins"/>
    <property type="match status" value="1"/>
</dbReference>
<dbReference type="InterPro" id="IPR037066">
    <property type="entry name" value="Plug_dom_sf"/>
</dbReference>
<evidence type="ECO:0000259" key="16">
    <source>
        <dbReference type="Pfam" id="PF07715"/>
    </source>
</evidence>
<evidence type="ECO:0000259" key="15">
    <source>
        <dbReference type="Pfam" id="PF00593"/>
    </source>
</evidence>
<dbReference type="InterPro" id="IPR036942">
    <property type="entry name" value="Beta-barrel_TonB_sf"/>
</dbReference>
<keyword evidence="19" id="KW-1185">Reference proteome</keyword>
<evidence type="ECO:0000256" key="8">
    <source>
        <dbReference type="ARBA" id="ARBA00023136"/>
    </source>
</evidence>
<reference evidence="17" key="1">
    <citation type="submission" date="2017-05" db="EMBL/GenBank/DDBJ databases">
        <authorList>
            <person name="Song R."/>
            <person name="Chenine A.L."/>
            <person name="Ruprecht R.M."/>
        </authorList>
    </citation>
    <scope>NUCLEOTIDE SEQUENCE</scope>
    <source>
        <strain evidence="17">Kingella_eburonensis</strain>
    </source>
</reference>